<dbReference type="Pfam" id="PF10387">
    <property type="entry name" value="DUF2442"/>
    <property type="match status" value="1"/>
</dbReference>
<dbReference type="InterPro" id="IPR036782">
    <property type="entry name" value="NE0471-like_N"/>
</dbReference>
<gene>
    <name evidence="1" type="ORF">BECKLPF1236B_GA0070989_104015</name>
</gene>
<dbReference type="SUPFAM" id="SSF143880">
    <property type="entry name" value="NE0471 N-terminal domain-like"/>
    <property type="match status" value="1"/>
</dbReference>
<protein>
    <recommendedName>
        <fullName evidence="2">DUF2442 domain-containing protein</fullName>
    </recommendedName>
</protein>
<accession>A0A450W728</accession>
<dbReference type="EMBL" id="CAADFK010000040">
    <property type="protein sequence ID" value="VFK12788.1"/>
    <property type="molecule type" value="Genomic_DNA"/>
</dbReference>
<proteinExistence type="predicted"/>
<organism evidence="1">
    <name type="scientific">Candidatus Kentrum sp. LPFa</name>
    <dbReference type="NCBI Taxonomy" id="2126335"/>
    <lineage>
        <taxon>Bacteria</taxon>
        <taxon>Pseudomonadati</taxon>
        <taxon>Pseudomonadota</taxon>
        <taxon>Gammaproteobacteria</taxon>
        <taxon>Candidatus Kentrum</taxon>
    </lineage>
</organism>
<sequence>MECVYLSEARHLGGVKVFLRFNTGESGEVDLGKIVRRYEIAKPLRDPARFAQFHLDSWPTLAWDCGFDIAPESLYSMVTGKKEPEK</sequence>
<dbReference type="Gene3D" id="3.30.2020.10">
    <property type="entry name" value="NE0471-like N-terminal domain"/>
    <property type="match status" value="1"/>
</dbReference>
<name>A0A450W728_9GAMM</name>
<evidence type="ECO:0008006" key="2">
    <source>
        <dbReference type="Google" id="ProtNLM"/>
    </source>
</evidence>
<reference evidence="1" key="1">
    <citation type="submission" date="2019-02" db="EMBL/GenBank/DDBJ databases">
        <authorList>
            <person name="Gruber-Vodicka R. H."/>
            <person name="Seah K. B. B."/>
        </authorList>
    </citation>
    <scope>NUCLEOTIDE SEQUENCE</scope>
    <source>
        <strain evidence="1">BECK_S313</strain>
    </source>
</reference>
<dbReference type="InterPro" id="IPR018841">
    <property type="entry name" value="DUF2442"/>
</dbReference>
<evidence type="ECO:0000313" key="1">
    <source>
        <dbReference type="EMBL" id="VFK12788.1"/>
    </source>
</evidence>
<dbReference type="AlphaFoldDB" id="A0A450W728"/>